<organism evidence="3 4">
    <name type="scientific">Catellatospora coxensis</name>
    <dbReference type="NCBI Taxonomy" id="310354"/>
    <lineage>
        <taxon>Bacteria</taxon>
        <taxon>Bacillati</taxon>
        <taxon>Actinomycetota</taxon>
        <taxon>Actinomycetes</taxon>
        <taxon>Micromonosporales</taxon>
        <taxon>Micromonosporaceae</taxon>
        <taxon>Catellatospora</taxon>
    </lineage>
</organism>
<sequence>MSTPDEITDKPAAPLWPAGSATGIGSVPGTDIAEAVKFTLGELPDLPYLPELPARGPGADMIGRSAGLLVELPVEIYTGRWRVAASPGRELRRAYDLRERDLDQLTEQADGFTGTLKVQSAGPWTLAANIELALGEALVSDHGAARDLAESLAEGLKAHVADVQRRVPGAQVLLQLDEPSLPAVLAGRVRTASTLHTYRSVAPSTVRDTLASVIGAAGVPVIVHCCAPDTPLALLREAGAAALALDLDLVGAGAEKLDAIGEMIDAGLGLLAGVARTTPPGNGTRPNGAALAERVKRLWRDLGFADELLAQRVVVTPSCGLARATPAYAQAVLKACREAGRRLVEQ</sequence>
<accession>A0A8J3L1D1</accession>
<dbReference type="SUPFAM" id="SSF51726">
    <property type="entry name" value="UROD/MetE-like"/>
    <property type="match status" value="1"/>
</dbReference>
<comment type="caution">
    <text evidence="3">The sequence shown here is derived from an EMBL/GenBank/DDBJ whole genome shotgun (WGS) entry which is preliminary data.</text>
</comment>
<dbReference type="InterPro" id="IPR002629">
    <property type="entry name" value="Met_Synth_C/arc"/>
</dbReference>
<proteinExistence type="predicted"/>
<dbReference type="InterPro" id="IPR038071">
    <property type="entry name" value="UROD/MetE-like_sf"/>
</dbReference>
<evidence type="ECO:0000256" key="1">
    <source>
        <dbReference type="SAM" id="MobiDB-lite"/>
    </source>
</evidence>
<feature type="domain" description="Cobalamin-independent methionine synthase MetE C-terminal/archaeal" evidence="2">
    <location>
        <begin position="22"/>
        <end position="340"/>
    </location>
</feature>
<dbReference type="Pfam" id="PF01717">
    <property type="entry name" value="Meth_synt_2"/>
    <property type="match status" value="1"/>
</dbReference>
<dbReference type="GO" id="GO:0003871">
    <property type="term" value="F:5-methyltetrahydropteroyltriglutamate-homocysteine S-methyltransferase activity"/>
    <property type="evidence" value="ECO:0007669"/>
    <property type="project" value="InterPro"/>
</dbReference>
<feature type="region of interest" description="Disordered" evidence="1">
    <location>
        <begin position="1"/>
        <end position="24"/>
    </location>
</feature>
<dbReference type="Proteomes" id="UP000630887">
    <property type="component" value="Unassembled WGS sequence"/>
</dbReference>
<name>A0A8J3L1D1_9ACTN</name>
<dbReference type="Gene3D" id="3.20.20.210">
    <property type="match status" value="1"/>
</dbReference>
<evidence type="ECO:0000259" key="2">
    <source>
        <dbReference type="Pfam" id="PF01717"/>
    </source>
</evidence>
<evidence type="ECO:0000313" key="3">
    <source>
        <dbReference type="EMBL" id="GIG07254.1"/>
    </source>
</evidence>
<dbReference type="GO" id="GO:0008270">
    <property type="term" value="F:zinc ion binding"/>
    <property type="evidence" value="ECO:0007669"/>
    <property type="project" value="InterPro"/>
</dbReference>
<dbReference type="EMBL" id="BONI01000032">
    <property type="protein sequence ID" value="GIG07254.1"/>
    <property type="molecule type" value="Genomic_DNA"/>
</dbReference>
<keyword evidence="4" id="KW-1185">Reference proteome</keyword>
<evidence type="ECO:0000313" key="4">
    <source>
        <dbReference type="Proteomes" id="UP000630887"/>
    </source>
</evidence>
<dbReference type="GO" id="GO:0009086">
    <property type="term" value="P:methionine biosynthetic process"/>
    <property type="evidence" value="ECO:0007669"/>
    <property type="project" value="InterPro"/>
</dbReference>
<reference evidence="3 4" key="1">
    <citation type="submission" date="2021-01" db="EMBL/GenBank/DDBJ databases">
        <title>Whole genome shotgun sequence of Catellatospora coxensis NBRC 107359.</title>
        <authorList>
            <person name="Komaki H."/>
            <person name="Tamura T."/>
        </authorList>
    </citation>
    <scope>NUCLEOTIDE SEQUENCE [LARGE SCALE GENOMIC DNA]</scope>
    <source>
        <strain evidence="3 4">NBRC 107359</strain>
    </source>
</reference>
<gene>
    <name evidence="3" type="ORF">Cco03nite_39540</name>
</gene>
<dbReference type="AlphaFoldDB" id="A0A8J3L1D1"/>
<protein>
    <recommendedName>
        <fullName evidence="2">Cobalamin-independent methionine synthase MetE C-terminal/archaeal domain-containing protein</fullName>
    </recommendedName>
</protein>